<dbReference type="OrthoDB" id="1682423at2"/>
<organism evidence="9 10">
    <name type="scientific">Anoxybacter fermentans</name>
    <dbReference type="NCBI Taxonomy" id="1323375"/>
    <lineage>
        <taxon>Bacteria</taxon>
        <taxon>Bacillati</taxon>
        <taxon>Bacillota</taxon>
        <taxon>Clostridia</taxon>
        <taxon>Halanaerobiales</taxon>
        <taxon>Anoxybacter</taxon>
    </lineage>
</organism>
<evidence type="ECO:0000259" key="8">
    <source>
        <dbReference type="Pfam" id="PF04239"/>
    </source>
</evidence>
<evidence type="ECO:0000313" key="10">
    <source>
        <dbReference type="Proteomes" id="UP000267250"/>
    </source>
</evidence>
<feature type="transmembrane region" description="Helical" evidence="7">
    <location>
        <begin position="33"/>
        <end position="53"/>
    </location>
</feature>
<dbReference type="Proteomes" id="UP000267250">
    <property type="component" value="Chromosome"/>
</dbReference>
<keyword evidence="5 7" id="KW-1133">Transmembrane helix</keyword>
<sequence>MSAYSEVFLRATFSFIILFFFTRVLAKKLISNLTYFDYIIGITIGTLAAALTIDLKSNPGPIFLALFLWTVYSLSLSFISLKFRKGRKIIEGEPTLLIQNGKILEENLSKLRLTLDDLMKQLREKNIFKVSDVEFALMETDGKISVLPKSQNRPVTPKDLNLDTKYEGLPTELIIDGKIIYQNLEQNNLDVQWLKDQLRAQQVNSVEEVNLAQLGTDGKLYIDLKSDNFQSINNPTD</sequence>
<keyword evidence="3" id="KW-1003">Cell membrane</keyword>
<feature type="transmembrane region" description="Helical" evidence="7">
    <location>
        <begin position="59"/>
        <end position="81"/>
    </location>
</feature>
<dbReference type="EMBL" id="CP016379">
    <property type="protein sequence ID" value="AZR73159.1"/>
    <property type="molecule type" value="Genomic_DNA"/>
</dbReference>
<comment type="similarity">
    <text evidence="2">Belongs to the UPF0702 family.</text>
</comment>
<proteinExistence type="inferred from homology"/>
<evidence type="ECO:0000256" key="2">
    <source>
        <dbReference type="ARBA" id="ARBA00006448"/>
    </source>
</evidence>
<evidence type="ECO:0000256" key="4">
    <source>
        <dbReference type="ARBA" id="ARBA00022692"/>
    </source>
</evidence>
<dbReference type="Pfam" id="PF04239">
    <property type="entry name" value="DUF421"/>
    <property type="match status" value="1"/>
</dbReference>
<dbReference type="PANTHER" id="PTHR34582:SF7">
    <property type="entry name" value="UPF0702 TRANSMEMBRANE PROTEIN YDFS"/>
    <property type="match status" value="1"/>
</dbReference>
<protein>
    <recommendedName>
        <fullName evidence="8">YetF C-terminal domain-containing protein</fullName>
    </recommendedName>
</protein>
<evidence type="ECO:0000313" key="9">
    <source>
        <dbReference type="EMBL" id="AZR73159.1"/>
    </source>
</evidence>
<dbReference type="PANTHER" id="PTHR34582">
    <property type="entry name" value="UPF0702 TRANSMEMBRANE PROTEIN YCAP"/>
    <property type="match status" value="1"/>
</dbReference>
<keyword evidence="6 7" id="KW-0472">Membrane</keyword>
<dbReference type="AlphaFoldDB" id="A0A3S9SXY2"/>
<dbReference type="KEGG" id="aft:BBF96_07035"/>
<evidence type="ECO:0000256" key="6">
    <source>
        <dbReference type="ARBA" id="ARBA00023136"/>
    </source>
</evidence>
<evidence type="ECO:0000256" key="5">
    <source>
        <dbReference type="ARBA" id="ARBA00022989"/>
    </source>
</evidence>
<accession>A0A3S9SXY2</accession>
<reference evidence="9 10" key="1">
    <citation type="submission" date="2016-07" db="EMBL/GenBank/DDBJ databases">
        <title>Genome and transcriptome analysis of iron-reducing fermentative bacteria Anoxybacter fermentans.</title>
        <authorList>
            <person name="Zeng X."/>
            <person name="Shao Z."/>
        </authorList>
    </citation>
    <scope>NUCLEOTIDE SEQUENCE [LARGE SCALE GENOMIC DNA]</scope>
    <source>
        <strain evidence="9 10">DY22613</strain>
    </source>
</reference>
<evidence type="ECO:0000256" key="7">
    <source>
        <dbReference type="SAM" id="Phobius"/>
    </source>
</evidence>
<evidence type="ECO:0000256" key="3">
    <source>
        <dbReference type="ARBA" id="ARBA00022475"/>
    </source>
</evidence>
<keyword evidence="4 7" id="KW-0812">Transmembrane</keyword>
<feature type="transmembrane region" description="Helical" evidence="7">
    <location>
        <begin position="7"/>
        <end position="26"/>
    </location>
</feature>
<dbReference type="InterPro" id="IPR007353">
    <property type="entry name" value="DUF421"/>
</dbReference>
<dbReference type="GO" id="GO:0005886">
    <property type="term" value="C:plasma membrane"/>
    <property type="evidence" value="ECO:0007669"/>
    <property type="project" value="UniProtKB-SubCell"/>
</dbReference>
<comment type="subcellular location">
    <subcellularLocation>
        <location evidence="1">Cell membrane</location>
        <topology evidence="1">Multi-pass membrane protein</topology>
    </subcellularLocation>
</comment>
<keyword evidence="10" id="KW-1185">Reference proteome</keyword>
<dbReference type="Gene3D" id="3.30.240.20">
    <property type="entry name" value="bsu07140 like domains"/>
    <property type="match status" value="2"/>
</dbReference>
<evidence type="ECO:0000256" key="1">
    <source>
        <dbReference type="ARBA" id="ARBA00004651"/>
    </source>
</evidence>
<dbReference type="InterPro" id="IPR023090">
    <property type="entry name" value="UPF0702_alpha/beta_dom_sf"/>
</dbReference>
<feature type="domain" description="YetF C-terminal" evidence="8">
    <location>
        <begin position="82"/>
        <end position="201"/>
    </location>
</feature>
<gene>
    <name evidence="9" type="ORF">BBF96_07035</name>
</gene>
<dbReference type="RefSeq" id="WP_127016493.1">
    <property type="nucleotide sequence ID" value="NZ_CP016379.1"/>
</dbReference>
<name>A0A3S9SXY2_9FIRM</name>